<gene>
    <name evidence="1" type="ORF">J1M35_02250</name>
</gene>
<dbReference type="RefSeq" id="WP_208009509.1">
    <property type="nucleotide sequence ID" value="NZ_CP071796.1"/>
</dbReference>
<dbReference type="Gene3D" id="3.40.50.150">
    <property type="entry name" value="Vaccinia Virus protein VP39"/>
    <property type="match status" value="1"/>
</dbReference>
<keyword evidence="1" id="KW-0489">Methyltransferase</keyword>
<name>A0A975CHA4_9BURK</name>
<dbReference type="Pfam" id="PF13489">
    <property type="entry name" value="Methyltransf_23"/>
    <property type="match status" value="1"/>
</dbReference>
<reference evidence="1" key="1">
    <citation type="submission" date="2021-03" db="EMBL/GenBank/DDBJ databases">
        <title>Ottowia sp. 27C isolated from the cloaca of a Giant Asian pond turtle (Heosemys grandis).</title>
        <authorList>
            <person name="Spergser J."/>
            <person name="Busse H.-J."/>
        </authorList>
    </citation>
    <scope>NUCLEOTIDE SEQUENCE</scope>
    <source>
        <strain evidence="1">27C</strain>
    </source>
</reference>
<dbReference type="CDD" id="cd02440">
    <property type="entry name" value="AdoMet_MTases"/>
    <property type="match status" value="1"/>
</dbReference>
<dbReference type="EMBL" id="CP071796">
    <property type="protein sequence ID" value="QTD45762.1"/>
    <property type="molecule type" value="Genomic_DNA"/>
</dbReference>
<keyword evidence="1" id="KW-0808">Transferase</keyword>
<dbReference type="KEGG" id="otd:J1M35_02250"/>
<dbReference type="GO" id="GO:0032259">
    <property type="term" value="P:methylation"/>
    <property type="evidence" value="ECO:0007669"/>
    <property type="project" value="UniProtKB-KW"/>
</dbReference>
<accession>A0A975CHA4</accession>
<protein>
    <submittedName>
        <fullName evidence="1">Methyltransferase domain-containing protein</fullName>
    </submittedName>
</protein>
<dbReference type="GO" id="GO:0008168">
    <property type="term" value="F:methyltransferase activity"/>
    <property type="evidence" value="ECO:0007669"/>
    <property type="project" value="UniProtKB-KW"/>
</dbReference>
<dbReference type="InterPro" id="IPR029063">
    <property type="entry name" value="SAM-dependent_MTases_sf"/>
</dbReference>
<organism evidence="1 2">
    <name type="scientific">Ottowia testudinis</name>
    <dbReference type="NCBI Taxonomy" id="2816950"/>
    <lineage>
        <taxon>Bacteria</taxon>
        <taxon>Pseudomonadati</taxon>
        <taxon>Pseudomonadota</taxon>
        <taxon>Betaproteobacteria</taxon>
        <taxon>Burkholderiales</taxon>
        <taxon>Comamonadaceae</taxon>
        <taxon>Ottowia</taxon>
    </lineage>
</organism>
<evidence type="ECO:0000313" key="2">
    <source>
        <dbReference type="Proteomes" id="UP000663903"/>
    </source>
</evidence>
<dbReference type="AlphaFoldDB" id="A0A975CHA4"/>
<sequence length="303" mass="34771">MTLPSYKININRQKYNLYRNPNQEPKTREQKILRYINLSMRGIEIAPYHNPLAPKAKGYNCLTLDVFDFDRLKENAKNDPNVKDKIDLIEPVDIVTSATELDIAIERRGELGTFDYIISSHNFEHLPNPIRFLLACGRTLKPGGILSMAIPNKRFTFDYARSLSRFIDVFRAFHENHIKPDLWTLFDFNASFAENVPTTPQHPGTPKYANQVTDAFSDLKKRLASDAPQDYMDAHVWVFTPESFTSIMLDCMILGLIPLSLVQIEEAGFEFYAHFKNTNNIPKEDITKLESLRKPRAAITANS</sequence>
<proteinExistence type="predicted"/>
<dbReference type="SUPFAM" id="SSF53335">
    <property type="entry name" value="S-adenosyl-L-methionine-dependent methyltransferases"/>
    <property type="match status" value="1"/>
</dbReference>
<evidence type="ECO:0000313" key="1">
    <source>
        <dbReference type="EMBL" id="QTD45762.1"/>
    </source>
</evidence>
<keyword evidence="2" id="KW-1185">Reference proteome</keyword>
<dbReference type="Proteomes" id="UP000663903">
    <property type="component" value="Chromosome"/>
</dbReference>